<dbReference type="InterPro" id="IPR051539">
    <property type="entry name" value="T4SS-coupling_protein"/>
</dbReference>
<evidence type="ECO:0000256" key="7">
    <source>
        <dbReference type="SAM" id="MobiDB-lite"/>
    </source>
</evidence>
<keyword evidence="11" id="KW-1185">Reference proteome</keyword>
<evidence type="ECO:0000256" key="1">
    <source>
        <dbReference type="ARBA" id="ARBA00004651"/>
    </source>
</evidence>
<evidence type="ECO:0000256" key="6">
    <source>
        <dbReference type="SAM" id="Coils"/>
    </source>
</evidence>
<comment type="subcellular location">
    <subcellularLocation>
        <location evidence="1">Cell membrane</location>
        <topology evidence="1">Multi-pass membrane protein</topology>
    </subcellularLocation>
</comment>
<keyword evidence="5 8" id="KW-0472">Membrane</keyword>
<dbReference type="EMBL" id="LR699555">
    <property type="protein sequence ID" value="VVD30968.1"/>
    <property type="molecule type" value="Genomic_DNA"/>
</dbReference>
<organism evidence="10 11">
    <name type="scientific">Paraburkholderia dioscoreae</name>
    <dbReference type="NCBI Taxonomy" id="2604047"/>
    <lineage>
        <taxon>Bacteria</taxon>
        <taxon>Pseudomonadati</taxon>
        <taxon>Pseudomonadota</taxon>
        <taxon>Betaproteobacteria</taxon>
        <taxon>Burkholderiales</taxon>
        <taxon>Burkholderiaceae</taxon>
        <taxon>Paraburkholderia</taxon>
    </lineage>
</organism>
<geneLocation type="plasmid" evidence="10 11">
    <name>pI</name>
</geneLocation>
<protein>
    <submittedName>
        <fullName evidence="10">Type IV secretory pathway VirD4 protein-like protein</fullName>
    </submittedName>
</protein>
<dbReference type="Pfam" id="PF10412">
    <property type="entry name" value="TrwB_AAD_bind"/>
    <property type="match status" value="1"/>
</dbReference>
<dbReference type="SUPFAM" id="SSF52540">
    <property type="entry name" value="P-loop containing nucleoside triphosphate hydrolases"/>
    <property type="match status" value="1"/>
</dbReference>
<gene>
    <name evidence="10" type="ORF">PDMSB3_0132</name>
</gene>
<dbReference type="PANTHER" id="PTHR37937:SF1">
    <property type="entry name" value="CONJUGATIVE TRANSFER: DNA TRANSPORT"/>
    <property type="match status" value="1"/>
</dbReference>
<evidence type="ECO:0000259" key="9">
    <source>
        <dbReference type="Pfam" id="PF10412"/>
    </source>
</evidence>
<evidence type="ECO:0000313" key="11">
    <source>
        <dbReference type="Proteomes" id="UP000325811"/>
    </source>
</evidence>
<dbReference type="RefSeq" id="WP_165189916.1">
    <property type="nucleotide sequence ID" value="NZ_LR699555.1"/>
</dbReference>
<evidence type="ECO:0000256" key="5">
    <source>
        <dbReference type="ARBA" id="ARBA00023136"/>
    </source>
</evidence>
<feature type="region of interest" description="Disordered" evidence="7">
    <location>
        <begin position="655"/>
        <end position="684"/>
    </location>
</feature>
<dbReference type="GO" id="GO:0005886">
    <property type="term" value="C:plasma membrane"/>
    <property type="evidence" value="ECO:0007669"/>
    <property type="project" value="UniProtKB-SubCell"/>
</dbReference>
<dbReference type="PANTHER" id="PTHR37937">
    <property type="entry name" value="CONJUGATIVE TRANSFER: DNA TRANSPORT"/>
    <property type="match status" value="1"/>
</dbReference>
<name>A0A5Q4ZKX0_9BURK</name>
<dbReference type="InterPro" id="IPR027417">
    <property type="entry name" value="P-loop_NTPase"/>
</dbReference>
<keyword evidence="2" id="KW-1003">Cell membrane</keyword>
<feature type="domain" description="Type IV secretion system coupling protein TraD DNA-binding" evidence="9">
    <location>
        <begin position="182"/>
        <end position="558"/>
    </location>
</feature>
<reference evidence="10 11" key="1">
    <citation type="submission" date="2019-08" db="EMBL/GenBank/DDBJ databases">
        <authorList>
            <person name="Herpell B J."/>
        </authorList>
    </citation>
    <scope>NUCLEOTIDE SEQUENCE [LARGE SCALE GENOMIC DNA]</scope>
    <source>
        <strain evidence="11">Msb3</strain>
        <plasmid evidence="10 11">pI</plasmid>
    </source>
</reference>
<feature type="transmembrane region" description="Helical" evidence="8">
    <location>
        <begin position="118"/>
        <end position="141"/>
    </location>
</feature>
<feature type="coiled-coil region" evidence="6">
    <location>
        <begin position="602"/>
        <end position="631"/>
    </location>
</feature>
<keyword evidence="3 8" id="KW-0812">Transmembrane</keyword>
<sequence>MKDKVISDAGAGRALFLTRMKLTLHAVSMALWAGALPGLLVPLVLWLSCLSPKDVDLVKENIVSHMVSDTTPRKWKIRDEAGVRKVLTVVRADGSEVQLLTPAQFRSVTQSLSRPITVFGYVVLASLVTAVLGYMSIWWSLSRVGKNARENKRIDGAKDLVEPKELSALVRKEEPGSYRVLDVALPRSALMQGVLFQGAQGTGKSLGMHDLMLQAFARKRKCVIYDPSGEYFRAYYRPGKDHFFNPALLGSVPWSIFAELVYAYDANTLAQAFLPPKAGVVHGASAFFEDAARALFSVILLRLAQRGAQHTRLIADAFLDMPDDEMDLLIKKSVASSAVGGDSKGQRQGVISSIAIYLDGIAAVQEGTWSIRDFIDADDDARFFILSTDDTEAMFTPLYRLLLTVSFAVIAAKQEIVHEDKYFYFLDEVAKLGDIKLDEVQAELRKYGVCVAAGIQSDKQLVTSMGQDRGETVLNCFNTVVMLRANEPNTAKRMADRLGKRDMAVVGNGQALAVTDWRDGGTLNQNEQEKWLVHPAKIGQMKNCTAYIRLPGDYPATFVDYRNWLPRWYRPWPRVARFKAIQPTPPRDEKFRVVRAEGQDALASVRAEAELQRAEAARLAEEEKRADAARAAEAKEAIERDGIWVVKDMETGELEETYGFEGGNSSGRGKRTEKASADEGGLFQ</sequence>
<evidence type="ECO:0000256" key="3">
    <source>
        <dbReference type="ARBA" id="ARBA00022692"/>
    </source>
</evidence>
<evidence type="ECO:0000256" key="4">
    <source>
        <dbReference type="ARBA" id="ARBA00022989"/>
    </source>
</evidence>
<dbReference type="AlphaFoldDB" id="A0A5Q4ZKX0"/>
<proteinExistence type="predicted"/>
<evidence type="ECO:0000256" key="2">
    <source>
        <dbReference type="ARBA" id="ARBA00022475"/>
    </source>
</evidence>
<dbReference type="KEGG" id="pdio:PDMSB3_0132.2"/>
<keyword evidence="10" id="KW-0614">Plasmid</keyword>
<evidence type="ECO:0000256" key="8">
    <source>
        <dbReference type="SAM" id="Phobius"/>
    </source>
</evidence>
<feature type="transmembrane region" description="Helical" evidence="8">
    <location>
        <begin position="22"/>
        <end position="47"/>
    </location>
</feature>
<evidence type="ECO:0000313" key="10">
    <source>
        <dbReference type="EMBL" id="VVD30968.1"/>
    </source>
</evidence>
<keyword evidence="6" id="KW-0175">Coiled coil</keyword>
<dbReference type="InterPro" id="IPR019476">
    <property type="entry name" value="T4SS_TraD_DNA-bd"/>
</dbReference>
<keyword evidence="4 8" id="KW-1133">Transmembrane helix</keyword>
<accession>A0A5Q4ZKX0</accession>
<dbReference type="CDD" id="cd01127">
    <property type="entry name" value="TrwB_TraG_TraD_VirD4"/>
    <property type="match status" value="1"/>
</dbReference>
<dbReference type="Gene3D" id="3.40.50.300">
    <property type="entry name" value="P-loop containing nucleotide triphosphate hydrolases"/>
    <property type="match status" value="2"/>
</dbReference>
<dbReference type="Proteomes" id="UP000325811">
    <property type="component" value="Plasmid pI"/>
</dbReference>